<dbReference type="PANTHER" id="PTHR30068:SF4">
    <property type="entry name" value="URONATE ISOMERASE"/>
    <property type="match status" value="1"/>
</dbReference>
<evidence type="ECO:0000256" key="5">
    <source>
        <dbReference type="ARBA" id="ARBA00020555"/>
    </source>
</evidence>
<keyword evidence="6 7" id="KW-0413">Isomerase</keyword>
<dbReference type="EMBL" id="FZOQ01000012">
    <property type="protein sequence ID" value="SNS75234.1"/>
    <property type="molecule type" value="Genomic_DNA"/>
</dbReference>
<dbReference type="HAMAP" id="MF_00675">
    <property type="entry name" value="UxaC"/>
    <property type="match status" value="1"/>
</dbReference>
<evidence type="ECO:0000256" key="3">
    <source>
        <dbReference type="ARBA" id="ARBA00008397"/>
    </source>
</evidence>
<dbReference type="GO" id="GO:0008880">
    <property type="term" value="F:glucuronate isomerase activity"/>
    <property type="evidence" value="ECO:0007669"/>
    <property type="project" value="UniProtKB-UniRule"/>
</dbReference>
<dbReference type="Proteomes" id="UP000198432">
    <property type="component" value="Unassembled WGS sequence"/>
</dbReference>
<dbReference type="InterPro" id="IPR032466">
    <property type="entry name" value="Metal_Hydrolase"/>
</dbReference>
<dbReference type="GO" id="GO:0019698">
    <property type="term" value="P:D-galacturonate catabolic process"/>
    <property type="evidence" value="ECO:0007669"/>
    <property type="project" value="TreeGrafter"/>
</dbReference>
<dbReference type="Gene3D" id="3.20.20.140">
    <property type="entry name" value="Metal-dependent hydrolases"/>
    <property type="match status" value="1"/>
</dbReference>
<evidence type="ECO:0000256" key="6">
    <source>
        <dbReference type="ARBA" id="ARBA00023235"/>
    </source>
</evidence>
<dbReference type="Pfam" id="PF02614">
    <property type="entry name" value="UxaC"/>
    <property type="match status" value="1"/>
</dbReference>
<accession>A0A239H4Q0</accession>
<dbReference type="PANTHER" id="PTHR30068">
    <property type="entry name" value="URONATE ISOMERASE"/>
    <property type="match status" value="1"/>
</dbReference>
<dbReference type="UniPathway" id="UPA00246"/>
<comment type="catalytic activity">
    <reaction evidence="1 7">
        <text>D-glucuronate = D-fructuronate</text>
        <dbReference type="Rhea" id="RHEA:13049"/>
        <dbReference type="ChEBI" id="CHEBI:58720"/>
        <dbReference type="ChEBI" id="CHEBI:59863"/>
        <dbReference type="EC" id="5.3.1.12"/>
    </reaction>
</comment>
<gene>
    <name evidence="7" type="primary">uxaC</name>
    <name evidence="8" type="ORF">SAMN06296052_112125</name>
</gene>
<evidence type="ECO:0000313" key="9">
    <source>
        <dbReference type="Proteomes" id="UP000198432"/>
    </source>
</evidence>
<dbReference type="RefSeq" id="WP_089319838.1">
    <property type="nucleotide sequence ID" value="NZ_FZOQ01000012.1"/>
</dbReference>
<organism evidence="8 9">
    <name type="scientific">Pontibacter ummariensis</name>
    <dbReference type="NCBI Taxonomy" id="1610492"/>
    <lineage>
        <taxon>Bacteria</taxon>
        <taxon>Pseudomonadati</taxon>
        <taxon>Bacteroidota</taxon>
        <taxon>Cytophagia</taxon>
        <taxon>Cytophagales</taxon>
        <taxon>Hymenobacteraceae</taxon>
        <taxon>Pontibacter</taxon>
    </lineage>
</organism>
<dbReference type="OrthoDB" id="9766564at2"/>
<dbReference type="AlphaFoldDB" id="A0A239H4Q0"/>
<dbReference type="SUPFAM" id="SSF51556">
    <property type="entry name" value="Metallo-dependent hydrolases"/>
    <property type="match status" value="1"/>
</dbReference>
<keyword evidence="9" id="KW-1185">Reference proteome</keyword>
<comment type="catalytic activity">
    <reaction evidence="7">
        <text>aldehydo-D-galacturonate = keto-D-tagaturonate</text>
        <dbReference type="Rhea" id="RHEA:27702"/>
        <dbReference type="ChEBI" id="CHEBI:12952"/>
        <dbReference type="ChEBI" id="CHEBI:17886"/>
    </reaction>
</comment>
<comment type="pathway">
    <text evidence="2 7">Carbohydrate metabolism; pentose and glucuronate interconversion.</text>
</comment>
<dbReference type="NCBIfam" id="NF002794">
    <property type="entry name" value="PRK02925.1"/>
    <property type="match status" value="1"/>
</dbReference>
<dbReference type="GO" id="GO:0042840">
    <property type="term" value="P:D-glucuronate catabolic process"/>
    <property type="evidence" value="ECO:0007669"/>
    <property type="project" value="TreeGrafter"/>
</dbReference>
<reference evidence="9" key="1">
    <citation type="submission" date="2017-06" db="EMBL/GenBank/DDBJ databases">
        <authorList>
            <person name="Varghese N."/>
            <person name="Submissions S."/>
        </authorList>
    </citation>
    <scope>NUCLEOTIDE SEQUENCE [LARGE SCALE GENOMIC DNA]</scope>
    <source>
        <strain evidence="9">NKM1</strain>
    </source>
</reference>
<protein>
    <recommendedName>
        <fullName evidence="5 7">Uronate isomerase</fullName>
        <ecNumber evidence="4 7">5.3.1.12</ecNumber>
    </recommendedName>
    <alternativeName>
        <fullName evidence="7">Glucuronate isomerase</fullName>
    </alternativeName>
    <alternativeName>
        <fullName evidence="7">Uronic isomerase</fullName>
    </alternativeName>
</protein>
<evidence type="ECO:0000256" key="1">
    <source>
        <dbReference type="ARBA" id="ARBA00001165"/>
    </source>
</evidence>
<name>A0A239H4Q0_9BACT</name>
<dbReference type="InterPro" id="IPR003766">
    <property type="entry name" value="Uronate_isomerase"/>
</dbReference>
<dbReference type="Gene3D" id="1.10.2020.10">
    <property type="entry name" value="uronate isomerase, domain 2, chain A"/>
    <property type="match status" value="1"/>
</dbReference>
<proteinExistence type="inferred from homology"/>
<sequence>MSFLDENFLLQTKTAQKLYHEHAKAMPIIDYHCHLSPEDIAKDRKFANLTQIWLEGDHYKWRAMRTNGVPEKFCTGSANDYAKFEKWAETVPYTMRNPLYHWTHMELKRPFGIEKILKPETAREIYDACTVMLQTDDFSVRGILSKMNVEVICTTDDPVDSLAYHQQIKAENIGLKVLPAFRADKVLAIEQPEVFLPYLQKLEEASGVSISNFQQLLDALKQRHDFFHEQGCRLSDHGLETVYAEAYTDAEVKAIFEMALNKQTLTQEEVLKFKSAMLLHLALLDHAKGWTQQFHLGALRNNNTRMMRELGPDTGFDSIGDFDVAQPLSRFMDKLDNSNQLTKTILYNLNPCQNELYATMIGNFNDGSTPGKIQYGSAWWFLDQKDGMEKQLNALSNMGLLSRFVGMLTDSRSFLSYPRHEYFRRILCNMIGNDVENGELPASEMAWLGQMVENICYYNAKSYFNFYEAEASRHVRRSDATVVHA</sequence>
<evidence type="ECO:0000256" key="2">
    <source>
        <dbReference type="ARBA" id="ARBA00004892"/>
    </source>
</evidence>
<evidence type="ECO:0000313" key="8">
    <source>
        <dbReference type="EMBL" id="SNS75234.1"/>
    </source>
</evidence>
<evidence type="ECO:0000256" key="4">
    <source>
        <dbReference type="ARBA" id="ARBA00012546"/>
    </source>
</evidence>
<evidence type="ECO:0000256" key="7">
    <source>
        <dbReference type="HAMAP-Rule" id="MF_00675"/>
    </source>
</evidence>
<comment type="similarity">
    <text evidence="3 7">Belongs to the metallo-dependent hydrolases superfamily. Uronate isomerase family.</text>
</comment>
<dbReference type="EC" id="5.3.1.12" evidence="4 7"/>